<dbReference type="STRING" id="1387353.BSF38_03235"/>
<sequence length="581" mass="61429">MNVTTCDLCSAQVVIENDGTCPACGGSPLATSSGAARGTLKARIDAWLDQPAWPNKARGASGAVNAPTIAWPNGVFRPKGKSAASVRGMGFFTSLIIGFLAAKGAGFAVYLLTSDLTRDPLGTGLLLGQVLFLAVRAVGGYVGGLARQKDELALAVWLGAIDVGSMAALSAVVRWLGLGPVELQEIVRSTSMTDYLLEAFIAVPGYIVGGGLARIQRRYASTRASRSATASLGRRVIFLFSGGMLCIIGVLLCLGAFIVCYKSTQPGSPPLFSLDMLILTFTWTVGGFLGTGAYAIGKRLWAAGAPPLTATPEFVVLRAFQDDAIAFQGGNFLSERFLPSAAKSLEEILVIAARRYGRAAAIGDPRESLPRPGALRTYFEATDDTHWRDQALAYIDGCKHILVVLGSGEGVRWEYGQLADRNALNRTILVVSPRGAGSWAEFRNTVAEHGVHNLPDALPPNTILVRFDDEGRPRFYKSTKMSADAYFERLHQALSDKKAGRNSPGEVKARPARRAVTFIGVLLMAPLCALQGGALGWLAVMALSRWAGEPGQAVGAVVIGLGAVAGLIFGVVKGATIKRFS</sequence>
<feature type="transmembrane region" description="Helical" evidence="1">
    <location>
        <begin position="124"/>
        <end position="142"/>
    </location>
</feature>
<feature type="transmembrane region" description="Helical" evidence="1">
    <location>
        <begin position="236"/>
        <end position="259"/>
    </location>
</feature>
<feature type="transmembrane region" description="Helical" evidence="1">
    <location>
        <begin position="154"/>
        <end position="175"/>
    </location>
</feature>
<evidence type="ECO:0000256" key="1">
    <source>
        <dbReference type="SAM" id="Phobius"/>
    </source>
</evidence>
<feature type="transmembrane region" description="Helical" evidence="1">
    <location>
        <begin position="515"/>
        <end position="540"/>
    </location>
</feature>
<dbReference type="EMBL" id="CP019082">
    <property type="protein sequence ID" value="APW61708.1"/>
    <property type="molecule type" value="Genomic_DNA"/>
</dbReference>
<feature type="transmembrane region" description="Helical" evidence="1">
    <location>
        <begin position="271"/>
        <end position="296"/>
    </location>
</feature>
<dbReference type="RefSeq" id="WP_168189392.1">
    <property type="nucleotide sequence ID" value="NZ_CP019082.1"/>
</dbReference>
<keyword evidence="1" id="KW-0472">Membrane</keyword>
<name>A0A1U7CS26_9BACT</name>
<evidence type="ECO:0000313" key="2">
    <source>
        <dbReference type="EMBL" id="APW61708.1"/>
    </source>
</evidence>
<dbReference type="KEGG" id="pbor:BSF38_03235"/>
<feature type="transmembrane region" description="Helical" evidence="1">
    <location>
        <begin position="552"/>
        <end position="572"/>
    </location>
</feature>
<reference evidence="3" key="1">
    <citation type="submission" date="2016-12" db="EMBL/GenBank/DDBJ databases">
        <title>Comparative genomics of four Isosphaeraceae planctomycetes: a common pool of plasmids and glycoside hydrolase genes.</title>
        <authorList>
            <person name="Ivanova A."/>
        </authorList>
    </citation>
    <scope>NUCLEOTIDE SEQUENCE [LARGE SCALE GENOMIC DNA]</scope>
    <source>
        <strain evidence="3">PX4</strain>
    </source>
</reference>
<accession>A0A1U7CS26</accession>
<feature type="transmembrane region" description="Helical" evidence="1">
    <location>
        <begin position="89"/>
        <end position="112"/>
    </location>
</feature>
<dbReference type="AlphaFoldDB" id="A0A1U7CS26"/>
<dbReference type="Proteomes" id="UP000186309">
    <property type="component" value="Chromosome"/>
</dbReference>
<keyword evidence="3" id="KW-1185">Reference proteome</keyword>
<feature type="transmembrane region" description="Helical" evidence="1">
    <location>
        <begin position="195"/>
        <end position="215"/>
    </location>
</feature>
<keyword evidence="1" id="KW-1133">Transmembrane helix</keyword>
<evidence type="ECO:0000313" key="3">
    <source>
        <dbReference type="Proteomes" id="UP000186309"/>
    </source>
</evidence>
<protein>
    <submittedName>
        <fullName evidence="2">Uncharacterized protein</fullName>
    </submittedName>
</protein>
<keyword evidence="1" id="KW-0812">Transmembrane</keyword>
<proteinExistence type="predicted"/>
<gene>
    <name evidence="2" type="ORF">BSF38_03235</name>
</gene>
<organism evidence="2 3">
    <name type="scientific">Paludisphaera borealis</name>
    <dbReference type="NCBI Taxonomy" id="1387353"/>
    <lineage>
        <taxon>Bacteria</taxon>
        <taxon>Pseudomonadati</taxon>
        <taxon>Planctomycetota</taxon>
        <taxon>Planctomycetia</taxon>
        <taxon>Isosphaerales</taxon>
        <taxon>Isosphaeraceae</taxon>
        <taxon>Paludisphaera</taxon>
    </lineage>
</organism>